<keyword evidence="1" id="KW-0805">Transcription regulation</keyword>
<feature type="non-terminal residue" evidence="4">
    <location>
        <position position="1"/>
    </location>
</feature>
<evidence type="ECO:0000313" key="4">
    <source>
        <dbReference type="EMBL" id="CAF1690364.1"/>
    </source>
</evidence>
<proteinExistence type="predicted"/>
<dbReference type="Gene3D" id="1.10.565.10">
    <property type="entry name" value="Retinoid X Receptor"/>
    <property type="match status" value="1"/>
</dbReference>
<protein>
    <submittedName>
        <fullName evidence="4">Uncharacterized protein</fullName>
    </submittedName>
</protein>
<evidence type="ECO:0000313" key="5">
    <source>
        <dbReference type="Proteomes" id="UP000663828"/>
    </source>
</evidence>
<dbReference type="Proteomes" id="UP000663828">
    <property type="component" value="Unassembled WGS sequence"/>
</dbReference>
<evidence type="ECO:0000256" key="1">
    <source>
        <dbReference type="ARBA" id="ARBA00023015"/>
    </source>
</evidence>
<dbReference type="EMBL" id="CAJNOR010020262">
    <property type="protein sequence ID" value="CAF1690364.1"/>
    <property type="molecule type" value="Genomic_DNA"/>
</dbReference>
<evidence type="ECO:0000256" key="3">
    <source>
        <dbReference type="ARBA" id="ARBA00023170"/>
    </source>
</evidence>
<keyword evidence="5" id="KW-1185">Reference proteome</keyword>
<keyword evidence="3" id="KW-0675">Receptor</keyword>
<dbReference type="SUPFAM" id="SSF48508">
    <property type="entry name" value="Nuclear receptor ligand-binding domain"/>
    <property type="match status" value="1"/>
</dbReference>
<organism evidence="4 5">
    <name type="scientific">Adineta ricciae</name>
    <name type="common">Rotifer</name>
    <dbReference type="NCBI Taxonomy" id="249248"/>
    <lineage>
        <taxon>Eukaryota</taxon>
        <taxon>Metazoa</taxon>
        <taxon>Spiralia</taxon>
        <taxon>Gnathifera</taxon>
        <taxon>Rotifera</taxon>
        <taxon>Eurotatoria</taxon>
        <taxon>Bdelloidea</taxon>
        <taxon>Adinetida</taxon>
        <taxon>Adinetidae</taxon>
        <taxon>Adineta</taxon>
    </lineage>
</organism>
<dbReference type="InterPro" id="IPR035500">
    <property type="entry name" value="NHR-like_dom_sf"/>
</dbReference>
<dbReference type="AlphaFoldDB" id="A0A816HV64"/>
<keyword evidence="2" id="KW-0804">Transcription</keyword>
<comment type="caution">
    <text evidence="4">The sequence shown here is derived from an EMBL/GenBank/DDBJ whole genome shotgun (WGS) entry which is preliminary data.</text>
</comment>
<sequence>SLVDITDQDPIFLSLLSVILLFSRGLSMSDDESILNDPCRVNQVHLRYTTILWNYLVNKHGEIEAQKGFIRLLQIILRLQIIVEQCRETLHKQLIMSNIVDKIAPLMQAVLHIS</sequence>
<accession>A0A816HV64</accession>
<evidence type="ECO:0000256" key="2">
    <source>
        <dbReference type="ARBA" id="ARBA00023163"/>
    </source>
</evidence>
<gene>
    <name evidence="4" type="ORF">XAT740_LOCUS63708</name>
</gene>
<reference evidence="4" key="1">
    <citation type="submission" date="2021-02" db="EMBL/GenBank/DDBJ databases">
        <authorList>
            <person name="Nowell W R."/>
        </authorList>
    </citation>
    <scope>NUCLEOTIDE SEQUENCE</scope>
</reference>
<name>A0A816HV64_ADIRI</name>